<reference evidence="2 3" key="1">
    <citation type="submission" date="2015-10" db="EMBL/GenBank/DDBJ databases">
        <title>Full genome of DAOMC 229536 Phialocephala scopiformis, a fungal endophyte of spruce producing the potent anti-insectan compound rugulosin.</title>
        <authorList>
            <consortium name="DOE Joint Genome Institute"/>
            <person name="Walker A.K."/>
            <person name="Frasz S.L."/>
            <person name="Seifert K.A."/>
            <person name="Miller J.D."/>
            <person name="Mondo S.J."/>
            <person name="Labutti K."/>
            <person name="Lipzen A."/>
            <person name="Dockter R."/>
            <person name="Kennedy M."/>
            <person name="Grigoriev I.V."/>
            <person name="Spatafora J.W."/>
        </authorList>
    </citation>
    <scope>NUCLEOTIDE SEQUENCE [LARGE SCALE GENOMIC DNA]</scope>
    <source>
        <strain evidence="2 3">CBS 120377</strain>
    </source>
</reference>
<feature type="compositionally biased region" description="Polar residues" evidence="1">
    <location>
        <begin position="341"/>
        <end position="351"/>
    </location>
</feature>
<dbReference type="KEGG" id="psco:LY89DRAFT_248016"/>
<proteinExistence type="predicted"/>
<dbReference type="Proteomes" id="UP000070700">
    <property type="component" value="Unassembled WGS sequence"/>
</dbReference>
<dbReference type="InParanoid" id="A0A194WRN0"/>
<dbReference type="GeneID" id="28815888"/>
<accession>A0A194WRN0</accession>
<evidence type="ECO:0000256" key="1">
    <source>
        <dbReference type="SAM" id="MobiDB-lite"/>
    </source>
</evidence>
<feature type="compositionally biased region" description="Polar residues" evidence="1">
    <location>
        <begin position="230"/>
        <end position="259"/>
    </location>
</feature>
<dbReference type="OrthoDB" id="5397087at2759"/>
<feature type="region of interest" description="Disordered" evidence="1">
    <location>
        <begin position="130"/>
        <end position="155"/>
    </location>
</feature>
<evidence type="ECO:0000313" key="2">
    <source>
        <dbReference type="EMBL" id="KUJ10655.1"/>
    </source>
</evidence>
<dbReference type="EMBL" id="KQ947428">
    <property type="protein sequence ID" value="KUJ10655.1"/>
    <property type="molecule type" value="Genomic_DNA"/>
</dbReference>
<sequence length="419" mass="46578">MPKDTRRSPPRTFLPPTKPMKTERTHEENQERAYVAASRRSDRSLEARVESAHRASEIHKKRTGRGFKITVEGVANEEMYEEEDDLPPKYRNVTHHFPMDRNGEFNERLGAYLASNVALRTLVAQSMEASEQHPSGFAANHSQIPNQGPAQMQMHMQQTNHNQNMYQAQHGAMYRHQPYPAARPVRPQSFTSVSHNRSASFQATEPFKPSDHRRMSMPAAVPSAAGSPMQVPTPNSIHSVNSTPPQKPATFSRQSSGYGQQPPTPQQSQFQPPPPPAFSTDPYHPNYSPFTAQLPANAQGLLGSTLDLNNPHHQLMMAGSGNLASSYYDFGPQSQSQPQPNFNTSVGQQTHPTLDGLSSTLAQSALDMQFDADNGQPQSFFNDAYTENLVETPGETLDWNKYLTSDYFDCPGGSQNSQQ</sequence>
<gene>
    <name evidence="2" type="ORF">LY89DRAFT_248016</name>
</gene>
<feature type="region of interest" description="Disordered" evidence="1">
    <location>
        <begin position="182"/>
        <end position="292"/>
    </location>
</feature>
<feature type="region of interest" description="Disordered" evidence="1">
    <location>
        <begin position="1"/>
        <end position="40"/>
    </location>
</feature>
<dbReference type="RefSeq" id="XP_018065010.1">
    <property type="nucleotide sequence ID" value="XM_018206162.1"/>
</dbReference>
<feature type="compositionally biased region" description="Polar residues" evidence="1">
    <location>
        <begin position="140"/>
        <end position="150"/>
    </location>
</feature>
<feature type="region of interest" description="Disordered" evidence="1">
    <location>
        <begin position="332"/>
        <end position="351"/>
    </location>
</feature>
<evidence type="ECO:0000313" key="3">
    <source>
        <dbReference type="Proteomes" id="UP000070700"/>
    </source>
</evidence>
<feature type="compositionally biased region" description="Polar residues" evidence="1">
    <location>
        <begin position="188"/>
        <end position="203"/>
    </location>
</feature>
<protein>
    <submittedName>
        <fullName evidence="2">Uncharacterized protein</fullName>
    </submittedName>
</protein>
<feature type="compositionally biased region" description="Basic and acidic residues" evidence="1">
    <location>
        <begin position="20"/>
        <end position="31"/>
    </location>
</feature>
<keyword evidence="3" id="KW-1185">Reference proteome</keyword>
<name>A0A194WRN0_MOLSC</name>
<dbReference type="AlphaFoldDB" id="A0A194WRN0"/>
<organism evidence="2 3">
    <name type="scientific">Mollisia scopiformis</name>
    <name type="common">Conifer needle endophyte fungus</name>
    <name type="synonym">Phialocephala scopiformis</name>
    <dbReference type="NCBI Taxonomy" id="149040"/>
    <lineage>
        <taxon>Eukaryota</taxon>
        <taxon>Fungi</taxon>
        <taxon>Dikarya</taxon>
        <taxon>Ascomycota</taxon>
        <taxon>Pezizomycotina</taxon>
        <taxon>Leotiomycetes</taxon>
        <taxon>Helotiales</taxon>
        <taxon>Mollisiaceae</taxon>
        <taxon>Mollisia</taxon>
    </lineage>
</organism>
<dbReference type="STRING" id="149040.A0A194WRN0"/>